<dbReference type="EMBL" id="CAJVPU010000391">
    <property type="protein sequence ID" value="CAG8448940.1"/>
    <property type="molecule type" value="Genomic_DNA"/>
</dbReference>
<gene>
    <name evidence="1" type="ORF">DHETER_LOCUS731</name>
</gene>
<name>A0ACA9K306_9GLOM</name>
<proteinExistence type="predicted"/>
<evidence type="ECO:0000313" key="1">
    <source>
        <dbReference type="EMBL" id="CAG8448940.1"/>
    </source>
</evidence>
<dbReference type="Proteomes" id="UP000789702">
    <property type="component" value="Unassembled WGS sequence"/>
</dbReference>
<comment type="caution">
    <text evidence="1">The sequence shown here is derived from an EMBL/GenBank/DDBJ whole genome shotgun (WGS) entry which is preliminary data.</text>
</comment>
<keyword evidence="2" id="KW-1185">Reference proteome</keyword>
<sequence length="118" mass="13529">MPKKQKYNEESSAYSSKQHNYAERQKLSHKFNLVLNNRGNTINSIRDFTILDAYKLTEKAWENLTENTIKNCWKSTGILPNFLKNDGNSSTPKHLAGTPTNTKSISTHSEEDFQCFSI</sequence>
<protein>
    <submittedName>
        <fullName evidence="1">6103_t:CDS:1</fullName>
    </submittedName>
</protein>
<organism evidence="1 2">
    <name type="scientific">Dentiscutata heterogama</name>
    <dbReference type="NCBI Taxonomy" id="1316150"/>
    <lineage>
        <taxon>Eukaryota</taxon>
        <taxon>Fungi</taxon>
        <taxon>Fungi incertae sedis</taxon>
        <taxon>Mucoromycota</taxon>
        <taxon>Glomeromycotina</taxon>
        <taxon>Glomeromycetes</taxon>
        <taxon>Diversisporales</taxon>
        <taxon>Gigasporaceae</taxon>
        <taxon>Dentiscutata</taxon>
    </lineage>
</organism>
<evidence type="ECO:0000313" key="2">
    <source>
        <dbReference type="Proteomes" id="UP000789702"/>
    </source>
</evidence>
<reference evidence="1" key="1">
    <citation type="submission" date="2021-06" db="EMBL/GenBank/DDBJ databases">
        <authorList>
            <person name="Kallberg Y."/>
            <person name="Tangrot J."/>
            <person name="Rosling A."/>
        </authorList>
    </citation>
    <scope>NUCLEOTIDE SEQUENCE</scope>
    <source>
        <strain evidence="1">IL203A</strain>
    </source>
</reference>
<accession>A0ACA9K306</accession>